<organism evidence="1 2">
    <name type="scientific">Rhodococcus coprophilus</name>
    <dbReference type="NCBI Taxonomy" id="38310"/>
    <lineage>
        <taxon>Bacteria</taxon>
        <taxon>Bacillati</taxon>
        <taxon>Actinomycetota</taxon>
        <taxon>Actinomycetes</taxon>
        <taxon>Mycobacteriales</taxon>
        <taxon>Nocardiaceae</taxon>
        <taxon>Rhodococcus</taxon>
    </lineage>
</organism>
<reference evidence="1 2" key="1">
    <citation type="submission" date="2018-06" db="EMBL/GenBank/DDBJ databases">
        <authorList>
            <consortium name="Pathogen Informatics"/>
            <person name="Doyle S."/>
        </authorList>
    </citation>
    <scope>NUCLEOTIDE SEQUENCE [LARGE SCALE GENOMIC DNA]</scope>
    <source>
        <strain evidence="1 2">NCTC10994</strain>
    </source>
</reference>
<dbReference type="EMBL" id="LS483468">
    <property type="protein sequence ID" value="SQI28777.1"/>
    <property type="molecule type" value="Genomic_DNA"/>
</dbReference>
<accession>A0A2X4TMJ2</accession>
<name>A0A2X4TMJ2_9NOCA</name>
<dbReference type="Proteomes" id="UP000249091">
    <property type="component" value="Chromosome 1"/>
</dbReference>
<gene>
    <name evidence="1" type="ORF">NCTC10994_00530</name>
</gene>
<keyword evidence="2" id="KW-1185">Reference proteome</keyword>
<dbReference type="GO" id="GO:0016491">
    <property type="term" value="F:oxidoreductase activity"/>
    <property type="evidence" value="ECO:0007669"/>
    <property type="project" value="InterPro"/>
</dbReference>
<evidence type="ECO:0000313" key="1">
    <source>
        <dbReference type="EMBL" id="SQI28777.1"/>
    </source>
</evidence>
<protein>
    <submittedName>
        <fullName evidence="1">Deazaflavin-dependent oxidoreductase, nitroreductase family</fullName>
    </submittedName>
</protein>
<dbReference type="InterPro" id="IPR004378">
    <property type="entry name" value="F420H2_quin_Rdtase"/>
</dbReference>
<dbReference type="Gene3D" id="2.30.110.10">
    <property type="entry name" value="Electron Transport, Fmn-binding Protein, Chain A"/>
    <property type="match status" value="1"/>
</dbReference>
<evidence type="ECO:0000313" key="2">
    <source>
        <dbReference type="Proteomes" id="UP000249091"/>
    </source>
</evidence>
<dbReference type="RefSeq" id="WP_084722276.1">
    <property type="nucleotide sequence ID" value="NZ_JAFBBL010000001.1"/>
</dbReference>
<dbReference type="KEGG" id="rcr:NCTC10994_00530"/>
<dbReference type="STRING" id="1219011.GCA_001895045_00250"/>
<dbReference type="InterPro" id="IPR012349">
    <property type="entry name" value="Split_barrel_FMN-bd"/>
</dbReference>
<dbReference type="AlphaFoldDB" id="A0A2X4TMJ2"/>
<sequence>MRARQRVVRTARETRERWARLLGRWLHPQDYSGEGSYRPPSPWYRRLNPVGVPLTTWGFAPRDAVTLQVRGRRTGRPRRIPILITRYEGADYLVALAGQSQWVRNVRAAGGDAVLRRRSTRRVRLEEVPVEERAPVLAAYLEAGKRRSGESAAREQAKWYFGLHEPPTVERLAVLAPRYPVFRVHDAESRAR</sequence>
<proteinExistence type="predicted"/>
<dbReference type="Pfam" id="PF04075">
    <property type="entry name" value="F420H2_quin_red"/>
    <property type="match status" value="1"/>
</dbReference>